<evidence type="ECO:0000256" key="10">
    <source>
        <dbReference type="ARBA" id="ARBA00023134"/>
    </source>
</evidence>
<dbReference type="InterPro" id="IPR003373">
    <property type="entry name" value="Fe2_transport_prot-B"/>
</dbReference>
<evidence type="ECO:0000256" key="12">
    <source>
        <dbReference type="NCBIfam" id="TIGR00437"/>
    </source>
</evidence>
<dbReference type="InterPro" id="IPR027417">
    <property type="entry name" value="P-loop_NTPase"/>
</dbReference>
<keyword evidence="8 15" id="KW-0408">Iron</keyword>
<feature type="transmembrane region" description="Helical" evidence="15">
    <location>
        <begin position="447"/>
        <end position="468"/>
    </location>
</feature>
<dbReference type="SUPFAM" id="SSF52540">
    <property type="entry name" value="P-loop containing nucleoside triphosphate hydrolases"/>
    <property type="match status" value="1"/>
</dbReference>
<keyword evidence="9" id="KW-0406">Ion transport</keyword>
<dbReference type="CDD" id="cd01879">
    <property type="entry name" value="FeoB"/>
    <property type="match status" value="1"/>
</dbReference>
<dbReference type="GO" id="GO:0015093">
    <property type="term" value="F:ferrous iron transmembrane transporter activity"/>
    <property type="evidence" value="ECO:0007669"/>
    <property type="project" value="UniProtKB-UniRule"/>
</dbReference>
<keyword evidence="3" id="KW-1003">Cell membrane</keyword>
<keyword evidence="14" id="KW-0460">Magnesium</keyword>
<keyword evidence="11 15" id="KW-0472">Membrane</keyword>
<dbReference type="InterPro" id="IPR005225">
    <property type="entry name" value="Small_GTP-bd"/>
</dbReference>
<feature type="binding site" evidence="14">
    <location>
        <position position="21"/>
    </location>
    <ligand>
        <name>Mg(2+)</name>
        <dbReference type="ChEBI" id="CHEBI:18420"/>
        <label>2</label>
    </ligand>
</feature>
<keyword evidence="2 15" id="KW-0813">Transport</keyword>
<evidence type="ECO:0000256" key="2">
    <source>
        <dbReference type="ARBA" id="ARBA00022448"/>
    </source>
</evidence>
<evidence type="ECO:0000256" key="9">
    <source>
        <dbReference type="ARBA" id="ARBA00023065"/>
    </source>
</evidence>
<evidence type="ECO:0000256" key="7">
    <source>
        <dbReference type="ARBA" id="ARBA00022989"/>
    </source>
</evidence>
<comment type="caution">
    <text evidence="15">Lacks conserved residue(s) required for the propagation of feature annotation.</text>
</comment>
<dbReference type="GO" id="GO:0005525">
    <property type="term" value="F:GTP binding"/>
    <property type="evidence" value="ECO:0007669"/>
    <property type="project" value="UniProtKB-KW"/>
</dbReference>
<dbReference type="PANTHER" id="PTHR43185:SF1">
    <property type="entry name" value="FE(2+) TRANSPORTER FEOB"/>
    <property type="match status" value="1"/>
</dbReference>
<evidence type="ECO:0000256" key="15">
    <source>
        <dbReference type="RuleBase" id="RU362098"/>
    </source>
</evidence>
<comment type="function">
    <text evidence="15">Probable transporter of a GTP-driven Fe(2+) uptake system.</text>
</comment>
<keyword evidence="10 13" id="KW-0342">GTP-binding</keyword>
<feature type="transmembrane region" description="Helical" evidence="15">
    <location>
        <begin position="409"/>
        <end position="435"/>
    </location>
</feature>
<feature type="transmembrane region" description="Helical" evidence="15">
    <location>
        <begin position="503"/>
        <end position="524"/>
    </location>
</feature>
<evidence type="ECO:0000256" key="6">
    <source>
        <dbReference type="ARBA" id="ARBA00022741"/>
    </source>
</evidence>
<dbReference type="InterPro" id="IPR011642">
    <property type="entry name" value="Gate_dom"/>
</dbReference>
<reference evidence="17" key="2">
    <citation type="submission" date="2020-09" db="EMBL/GenBank/DDBJ databases">
        <authorList>
            <person name="Sun Q."/>
            <person name="Zhou Y."/>
        </authorList>
    </citation>
    <scope>NUCLEOTIDE SEQUENCE</scope>
    <source>
        <strain evidence="17">CGMCC 1.12195</strain>
    </source>
</reference>
<dbReference type="NCBIfam" id="TIGR00437">
    <property type="entry name" value="feoB"/>
    <property type="match status" value="1"/>
</dbReference>
<evidence type="ECO:0000256" key="14">
    <source>
        <dbReference type="PIRSR" id="PIRSR603373-2"/>
    </source>
</evidence>
<name>A0A917M8Y9_9SPHI</name>
<evidence type="ECO:0000256" key="1">
    <source>
        <dbReference type="ARBA" id="ARBA00004651"/>
    </source>
</evidence>
<accession>A0A917M8Y9</accession>
<keyword evidence="6 13" id="KW-0547">Nucleotide-binding</keyword>
<dbReference type="GO" id="GO:0005886">
    <property type="term" value="C:plasma membrane"/>
    <property type="evidence" value="ECO:0007669"/>
    <property type="project" value="UniProtKB-SubCell"/>
</dbReference>
<feature type="transmembrane region" description="Helical" evidence="15">
    <location>
        <begin position="330"/>
        <end position="355"/>
    </location>
</feature>
<evidence type="ECO:0000313" key="18">
    <source>
        <dbReference type="Proteomes" id="UP000660862"/>
    </source>
</evidence>
<feature type="binding site" evidence="13">
    <location>
        <begin position="120"/>
        <end position="123"/>
    </location>
    <ligand>
        <name>GTP</name>
        <dbReference type="ChEBI" id="CHEBI:37565"/>
        <label>1</label>
    </ligand>
</feature>
<dbReference type="RefSeq" id="WP_188505232.1">
    <property type="nucleotide sequence ID" value="NZ_BMER01000001.1"/>
</dbReference>
<dbReference type="InterPro" id="IPR030389">
    <property type="entry name" value="G_FEOB_dom"/>
</dbReference>
<dbReference type="Gene3D" id="3.40.50.300">
    <property type="entry name" value="P-loop containing nucleotide triphosphate hydrolases"/>
    <property type="match status" value="1"/>
</dbReference>
<dbReference type="Proteomes" id="UP000660862">
    <property type="component" value="Unassembled WGS sequence"/>
</dbReference>
<evidence type="ECO:0000259" key="16">
    <source>
        <dbReference type="PROSITE" id="PS51711"/>
    </source>
</evidence>
<dbReference type="NCBIfam" id="TIGR00231">
    <property type="entry name" value="small_GTP"/>
    <property type="match status" value="1"/>
</dbReference>
<feature type="binding site" evidence="14">
    <location>
        <position position="25"/>
    </location>
    <ligand>
        <name>Mg(2+)</name>
        <dbReference type="ChEBI" id="CHEBI:18420"/>
        <label>2</label>
    </ligand>
</feature>
<dbReference type="InterPro" id="IPR006073">
    <property type="entry name" value="GTP-bd"/>
</dbReference>
<comment type="caution">
    <text evidence="17">The sequence shown here is derived from an EMBL/GenBank/DDBJ whole genome shotgun (WGS) entry which is preliminary data.</text>
</comment>
<feature type="domain" description="FeoB-type G" evidence="16">
    <location>
        <begin position="3"/>
        <end position="169"/>
    </location>
</feature>
<keyword evidence="7 15" id="KW-1133">Transmembrane helix</keyword>
<feature type="binding site" evidence="13">
    <location>
        <begin position="35"/>
        <end position="39"/>
    </location>
    <ligand>
        <name>GTP</name>
        <dbReference type="ChEBI" id="CHEBI:37565"/>
        <label>2</label>
    </ligand>
</feature>
<evidence type="ECO:0000256" key="8">
    <source>
        <dbReference type="ARBA" id="ARBA00023004"/>
    </source>
</evidence>
<organism evidence="17 18">
    <name type="scientific">Parapedobacter pyrenivorans</name>
    <dbReference type="NCBI Taxonomy" id="1305674"/>
    <lineage>
        <taxon>Bacteria</taxon>
        <taxon>Pseudomonadati</taxon>
        <taxon>Bacteroidota</taxon>
        <taxon>Sphingobacteriia</taxon>
        <taxon>Sphingobacteriales</taxon>
        <taxon>Sphingobacteriaceae</taxon>
        <taxon>Parapedobacter</taxon>
    </lineage>
</organism>
<evidence type="ECO:0000256" key="13">
    <source>
        <dbReference type="PIRSR" id="PIRSR603373-1"/>
    </source>
</evidence>
<dbReference type="InterPro" id="IPR050860">
    <property type="entry name" value="FeoB_GTPase"/>
</dbReference>
<gene>
    <name evidence="17" type="primary">feoB</name>
    <name evidence="17" type="ORF">GCM10007415_14590</name>
</gene>
<sequence length="694" mass="77322">MTELKIALVGNPNVGKSTLFNKLTGLRQKAGNYPGVTIEKKTGNFTHQGIKYHLIDLPGAYGIHPSSVDEEVVYQVLVDETNPNHPDLVVVVGDPFNLKRAVLLYQQIREMGLPAIFVANMLDEAERAGVAIDVGKLEKALSTKVILTDARSNKGIEALKDALQFEPTTYTASFPIPDEYSSAIQQVKERTGERNDYLAWLYLSQKHNRHLDPAVSAEISTIREAHHINYHRLQVQETMARHTMLDTHFTNVVKDPAKKRENFTERLDKLLIHSFWGYIIFFALLLLIFQAIYSWSGPFMDAIDSAFAWLAASASGWFPPGPINGLLTDGIIAGIGGIVIFIPQIAMLFIFISLMEESGYMSRVVYLMDRWLKPFGLSGKSAVPLMSGAACAIPAVMSARTIENDKERLITILVTPFMTCSARLPIYIVIIGLVIPQDRFLGLELQGLVLFGMYALGVLAALGSAWVLKQLMKTNYKSFLIMEMPTYKYPVIRNVLLNVWDKTMGFVVGAGKIILAISVILWVLGSFGVSERFNNAEELVRVENPGISDEAFDNEVQSQKLEYSLLGTLGRFIEPAIEPLGYDWKMGIGLIASFAAREVFVSTMATVYSLGGTDDELTIRERMASEINPNTGRPSYNFASGISLLLFYAFAMQCMSTIAIVRKETNSWRWTVIQLAFMTGFAYFAALLAYQFLK</sequence>
<comment type="similarity">
    <text evidence="15">Belongs to the TRAFAC class TrmE-Era-EngA-EngB-Septin-like GTPase superfamily. FeoB GTPase (TC 9.A.8) family.</text>
</comment>
<evidence type="ECO:0000256" key="4">
    <source>
        <dbReference type="ARBA" id="ARBA00022496"/>
    </source>
</evidence>
<feature type="binding site" evidence="13">
    <location>
        <begin position="56"/>
        <end position="59"/>
    </location>
    <ligand>
        <name>GTP</name>
        <dbReference type="ChEBI" id="CHEBI:37565"/>
        <label>3</label>
    </ligand>
</feature>
<evidence type="ECO:0000256" key="5">
    <source>
        <dbReference type="ARBA" id="ARBA00022692"/>
    </source>
</evidence>
<comment type="subcellular location">
    <subcellularLocation>
        <location evidence="15">Cell inner membrane</location>
        <topology evidence="15">Multi-pass membrane protein</topology>
    </subcellularLocation>
    <subcellularLocation>
        <location evidence="1">Cell membrane</location>
        <topology evidence="1">Multi-pass membrane protein</topology>
    </subcellularLocation>
</comment>
<proteinExistence type="inferred from homology"/>
<dbReference type="PRINTS" id="PR00326">
    <property type="entry name" value="GTP1OBG"/>
</dbReference>
<dbReference type="Pfam" id="PF07670">
    <property type="entry name" value="Gate"/>
    <property type="match status" value="2"/>
</dbReference>
<dbReference type="Pfam" id="PF02421">
    <property type="entry name" value="FeoB_N"/>
    <property type="match status" value="1"/>
</dbReference>
<evidence type="ECO:0000256" key="3">
    <source>
        <dbReference type="ARBA" id="ARBA00022475"/>
    </source>
</evidence>
<feature type="binding site" evidence="14">
    <location>
        <position position="24"/>
    </location>
    <ligand>
        <name>Mg(2+)</name>
        <dbReference type="ChEBI" id="CHEBI:18420"/>
        <label>2</label>
    </ligand>
</feature>
<feature type="binding site" evidence="13">
    <location>
        <begin position="10"/>
        <end position="17"/>
    </location>
    <ligand>
        <name>GTP</name>
        <dbReference type="ChEBI" id="CHEBI:37565"/>
        <label>1</label>
    </ligand>
</feature>
<keyword evidence="5 15" id="KW-0812">Transmembrane</keyword>
<keyword evidence="18" id="KW-1185">Reference proteome</keyword>
<dbReference type="EMBL" id="BMER01000001">
    <property type="protein sequence ID" value="GGG82728.1"/>
    <property type="molecule type" value="Genomic_DNA"/>
</dbReference>
<dbReference type="AlphaFoldDB" id="A0A917M8Y9"/>
<feature type="transmembrane region" description="Helical" evidence="15">
    <location>
        <begin position="638"/>
        <end position="660"/>
    </location>
</feature>
<dbReference type="InterPro" id="IPR011640">
    <property type="entry name" value="Fe2_transport_prot_B_C"/>
</dbReference>
<protein>
    <recommendedName>
        <fullName evidence="12 15">Ferrous iron transport protein B</fullName>
    </recommendedName>
</protein>
<dbReference type="Pfam" id="PF07664">
    <property type="entry name" value="FeoB_C"/>
    <property type="match status" value="1"/>
</dbReference>
<feature type="transmembrane region" description="Helical" evidence="15">
    <location>
        <begin position="270"/>
        <end position="293"/>
    </location>
</feature>
<dbReference type="GO" id="GO:0046872">
    <property type="term" value="F:metal ion binding"/>
    <property type="evidence" value="ECO:0007669"/>
    <property type="project" value="UniProtKB-KW"/>
</dbReference>
<keyword evidence="14" id="KW-0479">Metal-binding</keyword>
<dbReference type="PROSITE" id="PS51711">
    <property type="entry name" value="G_FEOB"/>
    <property type="match status" value="1"/>
</dbReference>
<feature type="transmembrane region" description="Helical" evidence="15">
    <location>
        <begin position="672"/>
        <end position="693"/>
    </location>
</feature>
<keyword evidence="4 15" id="KW-0410">Iron transport</keyword>
<evidence type="ECO:0000313" key="17">
    <source>
        <dbReference type="EMBL" id="GGG82728.1"/>
    </source>
</evidence>
<dbReference type="PANTHER" id="PTHR43185">
    <property type="entry name" value="FERROUS IRON TRANSPORT PROTEIN B"/>
    <property type="match status" value="1"/>
</dbReference>
<reference evidence="17" key="1">
    <citation type="journal article" date="2014" name="Int. J. Syst. Evol. Microbiol.">
        <title>Complete genome sequence of Corynebacterium casei LMG S-19264T (=DSM 44701T), isolated from a smear-ripened cheese.</title>
        <authorList>
            <consortium name="US DOE Joint Genome Institute (JGI-PGF)"/>
            <person name="Walter F."/>
            <person name="Albersmeier A."/>
            <person name="Kalinowski J."/>
            <person name="Ruckert C."/>
        </authorList>
    </citation>
    <scope>NUCLEOTIDE SEQUENCE</scope>
    <source>
        <strain evidence="17">CGMCC 1.12195</strain>
    </source>
</reference>
<evidence type="ECO:0000256" key="11">
    <source>
        <dbReference type="ARBA" id="ARBA00023136"/>
    </source>
</evidence>